<dbReference type="RefSeq" id="WP_237263265.1">
    <property type="nucleotide sequence ID" value="NZ_AP024202.1"/>
</dbReference>
<protein>
    <submittedName>
        <fullName evidence="15">Cytochrome b</fullName>
    </submittedName>
</protein>
<evidence type="ECO:0000256" key="4">
    <source>
        <dbReference type="ARBA" id="ARBA00022475"/>
    </source>
</evidence>
<evidence type="ECO:0000256" key="3">
    <source>
        <dbReference type="ARBA" id="ARBA00022448"/>
    </source>
</evidence>
<comment type="subcellular location">
    <subcellularLocation>
        <location evidence="2">Cell membrane</location>
        <topology evidence="2">Multi-pass membrane protein</topology>
    </subcellularLocation>
</comment>
<evidence type="ECO:0000256" key="2">
    <source>
        <dbReference type="ARBA" id="ARBA00004651"/>
    </source>
</evidence>
<keyword evidence="9 13" id="KW-1133">Transmembrane helix</keyword>
<evidence type="ECO:0000256" key="5">
    <source>
        <dbReference type="ARBA" id="ARBA00022617"/>
    </source>
</evidence>
<dbReference type="PANTHER" id="PTHR30529">
    <property type="entry name" value="CYTOCHROME B561"/>
    <property type="match status" value="1"/>
</dbReference>
<comment type="cofactor">
    <cofactor evidence="1">
        <name>heme b</name>
        <dbReference type="ChEBI" id="CHEBI:60344"/>
    </cofactor>
</comment>
<name>A0ABN6CV84_9GAMM</name>
<dbReference type="Pfam" id="PF01292">
    <property type="entry name" value="Ni_hydr_CYTB"/>
    <property type="match status" value="1"/>
</dbReference>
<keyword evidence="6 13" id="KW-0812">Transmembrane</keyword>
<evidence type="ECO:0000256" key="10">
    <source>
        <dbReference type="ARBA" id="ARBA00023004"/>
    </source>
</evidence>
<dbReference type="InterPro" id="IPR011577">
    <property type="entry name" value="Cyt_b561_bac/Ni-Hgenase"/>
</dbReference>
<evidence type="ECO:0000256" key="8">
    <source>
        <dbReference type="ARBA" id="ARBA00022982"/>
    </source>
</evidence>
<dbReference type="PANTHER" id="PTHR30529:SF7">
    <property type="entry name" value="CYTOCHROME B561 BACTERIAL_NI-HYDROGENASE DOMAIN-CONTAINING PROTEIN"/>
    <property type="match status" value="1"/>
</dbReference>
<dbReference type="Proteomes" id="UP001054820">
    <property type="component" value="Chromosome"/>
</dbReference>
<organism evidence="15 16">
    <name type="scientific">Thiomicrorhabdus immobilis</name>
    <dbReference type="NCBI Taxonomy" id="2791037"/>
    <lineage>
        <taxon>Bacteria</taxon>
        <taxon>Pseudomonadati</taxon>
        <taxon>Pseudomonadota</taxon>
        <taxon>Gammaproteobacteria</taxon>
        <taxon>Thiotrichales</taxon>
        <taxon>Piscirickettsiaceae</taxon>
        <taxon>Thiomicrorhabdus</taxon>
    </lineage>
</organism>
<feature type="transmembrane region" description="Helical" evidence="13">
    <location>
        <begin position="47"/>
        <end position="67"/>
    </location>
</feature>
<proteinExistence type="inferred from homology"/>
<keyword evidence="4" id="KW-1003">Cell membrane</keyword>
<dbReference type="InterPro" id="IPR016174">
    <property type="entry name" value="Di-haem_cyt_TM"/>
</dbReference>
<dbReference type="SUPFAM" id="SSF81342">
    <property type="entry name" value="Transmembrane di-heme cytochromes"/>
    <property type="match status" value="1"/>
</dbReference>
<evidence type="ECO:0000256" key="13">
    <source>
        <dbReference type="SAM" id="Phobius"/>
    </source>
</evidence>
<dbReference type="EMBL" id="AP024202">
    <property type="protein sequence ID" value="BCN92916.1"/>
    <property type="molecule type" value="Genomic_DNA"/>
</dbReference>
<evidence type="ECO:0000313" key="15">
    <source>
        <dbReference type="EMBL" id="BCN92916.1"/>
    </source>
</evidence>
<keyword evidence="8" id="KW-0249">Electron transport</keyword>
<evidence type="ECO:0000259" key="14">
    <source>
        <dbReference type="Pfam" id="PF01292"/>
    </source>
</evidence>
<evidence type="ECO:0000256" key="12">
    <source>
        <dbReference type="ARBA" id="ARBA00037975"/>
    </source>
</evidence>
<evidence type="ECO:0000256" key="11">
    <source>
        <dbReference type="ARBA" id="ARBA00023136"/>
    </source>
</evidence>
<dbReference type="InterPro" id="IPR052168">
    <property type="entry name" value="Cytochrome_b561_oxidase"/>
</dbReference>
<gene>
    <name evidence="15" type="ORF">THMIRHAM_07010</name>
</gene>
<evidence type="ECO:0000256" key="6">
    <source>
        <dbReference type="ARBA" id="ARBA00022692"/>
    </source>
</evidence>
<keyword evidence="3" id="KW-0813">Transport</keyword>
<keyword evidence="10" id="KW-0408">Iron</keyword>
<sequence>MLKNSEQNYGLVSRANHWLSAALFIGLIGLGIYMHEMEKGPERLEMYQLHKSLGIGLFMLMMVRLLWLKISPNPEQISNSKFEHILGHAVKGILYLAMIMMPISGWIMSTTGGHDVSFFNLFTLPVLIGENEMIHEIAEEIHGTAGYLLIAIVALHIAGALKHHLVYKDATLLRMLGKNKKEI</sequence>
<keyword evidence="7" id="KW-0479">Metal-binding</keyword>
<feature type="transmembrane region" description="Helical" evidence="13">
    <location>
        <begin position="145"/>
        <end position="165"/>
    </location>
</feature>
<keyword evidence="5" id="KW-0349">Heme</keyword>
<evidence type="ECO:0000313" key="16">
    <source>
        <dbReference type="Proteomes" id="UP001054820"/>
    </source>
</evidence>
<evidence type="ECO:0000256" key="9">
    <source>
        <dbReference type="ARBA" id="ARBA00022989"/>
    </source>
</evidence>
<reference evidence="15" key="1">
    <citation type="journal article" date="2022" name="Arch. Microbiol.">
        <title>Thiomicrorhabdus immobilis sp. nov., a mesophilic sulfur-oxidizing bacterium isolated from sediment of a brackish lake in northern Japan.</title>
        <authorList>
            <person name="Kojima H."/>
            <person name="Mochizuki J."/>
            <person name="Kanda M."/>
            <person name="Watanabe T."/>
            <person name="Fukui M."/>
        </authorList>
    </citation>
    <scope>NUCLEOTIDE SEQUENCE</scope>
    <source>
        <strain evidence="15">Am19</strain>
    </source>
</reference>
<feature type="transmembrane region" description="Helical" evidence="13">
    <location>
        <begin position="88"/>
        <end position="108"/>
    </location>
</feature>
<evidence type="ECO:0000256" key="7">
    <source>
        <dbReference type="ARBA" id="ARBA00022723"/>
    </source>
</evidence>
<evidence type="ECO:0000256" key="1">
    <source>
        <dbReference type="ARBA" id="ARBA00001970"/>
    </source>
</evidence>
<keyword evidence="11 13" id="KW-0472">Membrane</keyword>
<feature type="domain" description="Cytochrome b561 bacterial/Ni-hydrogenase" evidence="14">
    <location>
        <begin position="8"/>
        <end position="177"/>
    </location>
</feature>
<dbReference type="Gene3D" id="1.20.950.20">
    <property type="entry name" value="Transmembrane di-heme cytochromes, Chain C"/>
    <property type="match status" value="1"/>
</dbReference>
<keyword evidence="16" id="KW-1185">Reference proteome</keyword>
<feature type="transmembrane region" description="Helical" evidence="13">
    <location>
        <begin position="15"/>
        <end position="35"/>
    </location>
</feature>
<accession>A0ABN6CV84</accession>
<comment type="similarity">
    <text evidence="12">Belongs to the cytochrome b561 family.</text>
</comment>